<keyword evidence="7 11" id="KW-0648">Protein biosynthesis</keyword>
<dbReference type="GO" id="GO:0050566">
    <property type="term" value="F:asparaginyl-tRNA synthase (glutamine-hydrolyzing) activity"/>
    <property type="evidence" value="ECO:0007669"/>
    <property type="project" value="RHEA"/>
</dbReference>
<dbReference type="EMBL" id="CP038635">
    <property type="protein sequence ID" value="QBY51797.1"/>
    <property type="molecule type" value="Genomic_DNA"/>
</dbReference>
<dbReference type="NCBIfam" id="NF004014">
    <property type="entry name" value="PRK05477.1-4"/>
    <property type="match status" value="1"/>
</dbReference>
<accession>A0A4P7LH20</accession>
<dbReference type="FunFam" id="1.10.10.410:FF:000001">
    <property type="entry name" value="Aspartyl/glutamyl-tRNA(Asn/Gln) amidotransferase subunit B"/>
    <property type="match status" value="1"/>
</dbReference>
<dbReference type="STRING" id="1349762.GCA_001592245_03578"/>
<dbReference type="Pfam" id="PF02637">
    <property type="entry name" value="GatB_Yqey"/>
    <property type="match status" value="1"/>
</dbReference>
<keyword evidence="13" id="KW-0808">Transferase</keyword>
<dbReference type="GO" id="GO:0005524">
    <property type="term" value="F:ATP binding"/>
    <property type="evidence" value="ECO:0007669"/>
    <property type="project" value="UniProtKB-KW"/>
</dbReference>
<evidence type="ECO:0000256" key="8">
    <source>
        <dbReference type="ARBA" id="ARBA00024799"/>
    </source>
</evidence>
<dbReference type="AlphaFoldDB" id="A0A4P7LH20"/>
<sequence length="485" mass="52665">MQWEVVIGLETHAQLSTASKIFSGTSTAFGAEANTQASPVDLALPGVLPVLNKGAVERAIQFGLAIGAAIAPRSIFARKNYFYPDLPKGYQISQYEIPVVQGGTITIQVEGKKGEFYEKTVNLTRAHLEEDAGKSLHEDFAGMTGIDLNRAGTPLLEIVTEPDMRSAAEAVAYAKALHSLVVWLGICDGNMQEGSFRCDANVSVRPVGQKEFGTRREIKNLNSFRFLQQAIEYEVQWQIAEIEDGRKIQQATVLFDPDTGETRAMRTKEDAHDYRYFPDPDLMPLEIEPAWIERVRNALPELPAAMQARFVSQYGLSAYDATTLTATKAFAAYYEAVVADAGAANAKPAANWLMGDVASQLNREGIAIDDAPVKPAQLARLLARIADGTVSNNTAKKDVFPAMWAGEHDGDADAIIAAKGLKQMSDSGELEKIIDDVLAANAKSVEEFRSGKEKAFNALVGQAMKATKGKANPAQVNELLRKKLG</sequence>
<dbReference type="SUPFAM" id="SSF89095">
    <property type="entry name" value="GatB/YqeY motif"/>
    <property type="match status" value="1"/>
</dbReference>
<dbReference type="InterPro" id="IPR006075">
    <property type="entry name" value="Asn/Gln-tRNA_Trfase_suB/E_cat"/>
</dbReference>
<dbReference type="InterPro" id="IPR014746">
    <property type="entry name" value="Gln_synth/guanido_kin_cat_dom"/>
</dbReference>
<dbReference type="NCBIfam" id="TIGR00133">
    <property type="entry name" value="gatB"/>
    <property type="match status" value="1"/>
</dbReference>
<dbReference type="NCBIfam" id="NF004015">
    <property type="entry name" value="PRK05477.1-5"/>
    <property type="match status" value="1"/>
</dbReference>
<dbReference type="RefSeq" id="WP_135704106.1">
    <property type="nucleotide sequence ID" value="NZ_CP038635.1"/>
</dbReference>
<dbReference type="Proteomes" id="UP000295294">
    <property type="component" value="Chromosome 2"/>
</dbReference>
<dbReference type="NCBIfam" id="NF004012">
    <property type="entry name" value="PRK05477.1-2"/>
    <property type="match status" value="1"/>
</dbReference>
<evidence type="ECO:0000256" key="11">
    <source>
        <dbReference type="HAMAP-Rule" id="MF_00121"/>
    </source>
</evidence>
<dbReference type="Gene3D" id="1.10.150.380">
    <property type="entry name" value="GatB domain, N-terminal subdomain"/>
    <property type="match status" value="1"/>
</dbReference>
<comment type="catalytic activity">
    <reaction evidence="10 11">
        <text>L-glutamyl-tRNA(Gln) + L-glutamine + ATP + H2O = L-glutaminyl-tRNA(Gln) + L-glutamate + ADP + phosphate + H(+)</text>
        <dbReference type="Rhea" id="RHEA:17521"/>
        <dbReference type="Rhea" id="RHEA-COMP:9681"/>
        <dbReference type="Rhea" id="RHEA-COMP:9684"/>
        <dbReference type="ChEBI" id="CHEBI:15377"/>
        <dbReference type="ChEBI" id="CHEBI:15378"/>
        <dbReference type="ChEBI" id="CHEBI:29985"/>
        <dbReference type="ChEBI" id="CHEBI:30616"/>
        <dbReference type="ChEBI" id="CHEBI:43474"/>
        <dbReference type="ChEBI" id="CHEBI:58359"/>
        <dbReference type="ChEBI" id="CHEBI:78520"/>
        <dbReference type="ChEBI" id="CHEBI:78521"/>
        <dbReference type="ChEBI" id="CHEBI:456216"/>
    </reaction>
</comment>
<dbReference type="Pfam" id="PF02934">
    <property type="entry name" value="GatB_N"/>
    <property type="match status" value="1"/>
</dbReference>
<dbReference type="InterPro" id="IPR042114">
    <property type="entry name" value="GatB_C_1"/>
</dbReference>
<dbReference type="FunFam" id="1.10.150.380:FF:000001">
    <property type="entry name" value="Aspartyl/glutamyl-tRNA(Asn/Gln) amidotransferase subunit B"/>
    <property type="match status" value="1"/>
</dbReference>
<dbReference type="InterPro" id="IPR023168">
    <property type="entry name" value="GatB_Yqey_C_2"/>
</dbReference>
<protein>
    <recommendedName>
        <fullName evidence="3 11">Aspartyl/glutamyl-tRNA(Asn/Gln) amidotransferase subunit B</fullName>
        <shortName evidence="11">Asp/Glu-ADT subunit B</shortName>
        <ecNumber evidence="11">6.3.5.-</ecNumber>
    </recommendedName>
</protein>
<dbReference type="InterPro" id="IPR004413">
    <property type="entry name" value="GatB"/>
</dbReference>
<evidence type="ECO:0000256" key="7">
    <source>
        <dbReference type="ARBA" id="ARBA00022917"/>
    </source>
</evidence>
<evidence type="ECO:0000313" key="14">
    <source>
        <dbReference type="Proteomes" id="UP000295294"/>
    </source>
</evidence>
<evidence type="ECO:0000259" key="12">
    <source>
        <dbReference type="SMART" id="SM00845"/>
    </source>
</evidence>
<evidence type="ECO:0000256" key="1">
    <source>
        <dbReference type="ARBA" id="ARBA00005306"/>
    </source>
</evidence>
<dbReference type="PANTHER" id="PTHR11659:SF0">
    <property type="entry name" value="GLUTAMYL-TRNA(GLN) AMIDOTRANSFERASE SUBUNIT B, MITOCHONDRIAL"/>
    <property type="match status" value="1"/>
</dbReference>
<comment type="subunit">
    <text evidence="2 11">Heterotrimer of A, B and C subunits.</text>
</comment>
<organism evidence="13 14">
    <name type="scientific">Cupriavidus oxalaticus</name>
    <dbReference type="NCBI Taxonomy" id="96344"/>
    <lineage>
        <taxon>Bacteria</taxon>
        <taxon>Pseudomonadati</taxon>
        <taxon>Pseudomonadota</taxon>
        <taxon>Betaproteobacteria</taxon>
        <taxon>Burkholderiales</taxon>
        <taxon>Burkholderiaceae</taxon>
        <taxon>Cupriavidus</taxon>
    </lineage>
</organism>
<dbReference type="GO" id="GO:0050567">
    <property type="term" value="F:glutaminyl-tRNA synthase (glutamine-hydrolyzing) activity"/>
    <property type="evidence" value="ECO:0007669"/>
    <property type="project" value="UniProtKB-UniRule"/>
</dbReference>
<keyword evidence="5 11" id="KW-0547">Nucleotide-binding</keyword>
<gene>
    <name evidence="11 13" type="primary">gatB</name>
    <name evidence="13" type="ORF">E0W60_11150</name>
</gene>
<evidence type="ECO:0000256" key="2">
    <source>
        <dbReference type="ARBA" id="ARBA00011123"/>
    </source>
</evidence>
<dbReference type="OrthoDB" id="9804078at2"/>
<comment type="catalytic activity">
    <reaction evidence="9 11">
        <text>L-aspartyl-tRNA(Asn) + L-glutamine + ATP + H2O = L-asparaginyl-tRNA(Asn) + L-glutamate + ADP + phosphate + 2 H(+)</text>
        <dbReference type="Rhea" id="RHEA:14513"/>
        <dbReference type="Rhea" id="RHEA-COMP:9674"/>
        <dbReference type="Rhea" id="RHEA-COMP:9677"/>
        <dbReference type="ChEBI" id="CHEBI:15377"/>
        <dbReference type="ChEBI" id="CHEBI:15378"/>
        <dbReference type="ChEBI" id="CHEBI:29985"/>
        <dbReference type="ChEBI" id="CHEBI:30616"/>
        <dbReference type="ChEBI" id="CHEBI:43474"/>
        <dbReference type="ChEBI" id="CHEBI:58359"/>
        <dbReference type="ChEBI" id="CHEBI:78515"/>
        <dbReference type="ChEBI" id="CHEBI:78516"/>
        <dbReference type="ChEBI" id="CHEBI:456216"/>
    </reaction>
</comment>
<evidence type="ECO:0000313" key="13">
    <source>
        <dbReference type="EMBL" id="QBY51797.1"/>
    </source>
</evidence>
<evidence type="ECO:0000256" key="4">
    <source>
        <dbReference type="ARBA" id="ARBA00022598"/>
    </source>
</evidence>
<dbReference type="PANTHER" id="PTHR11659">
    <property type="entry name" value="GLUTAMYL-TRNA GLN AMIDOTRANSFERASE SUBUNIT B MITOCHONDRIAL AND PROKARYOTIC PET112-RELATED"/>
    <property type="match status" value="1"/>
</dbReference>
<keyword evidence="6 11" id="KW-0067">ATP-binding</keyword>
<dbReference type="InterPro" id="IPR018027">
    <property type="entry name" value="Asn/Gln_amidotransferase"/>
</dbReference>
<name>A0A4P7LH20_9BURK</name>
<dbReference type="InterPro" id="IPR017958">
    <property type="entry name" value="Gln-tRNA_amidoTrfase_suB_CS"/>
</dbReference>
<dbReference type="Gene3D" id="1.10.10.410">
    <property type="match status" value="1"/>
</dbReference>
<dbReference type="InterPro" id="IPR003789">
    <property type="entry name" value="Asn/Gln_tRNA_amidoTrase-B-like"/>
</dbReference>
<dbReference type="PROSITE" id="PS01234">
    <property type="entry name" value="GATB"/>
    <property type="match status" value="1"/>
</dbReference>
<dbReference type="GO" id="GO:0006412">
    <property type="term" value="P:translation"/>
    <property type="evidence" value="ECO:0007669"/>
    <property type="project" value="UniProtKB-UniRule"/>
</dbReference>
<feature type="domain" description="Asn/Gln amidotransferase" evidence="12">
    <location>
        <begin position="332"/>
        <end position="484"/>
    </location>
</feature>
<comment type="similarity">
    <text evidence="1 11">Belongs to the GatB/GatE family. GatB subfamily.</text>
</comment>
<dbReference type="GO" id="GO:0070681">
    <property type="term" value="P:glutaminyl-tRNAGln biosynthesis via transamidation"/>
    <property type="evidence" value="ECO:0007669"/>
    <property type="project" value="TreeGrafter"/>
</dbReference>
<dbReference type="InterPro" id="IPR017959">
    <property type="entry name" value="Asn/Gln-tRNA_amidoTrfase_suB/E"/>
</dbReference>
<evidence type="ECO:0000256" key="10">
    <source>
        <dbReference type="ARBA" id="ARBA00047913"/>
    </source>
</evidence>
<dbReference type="SMART" id="SM00845">
    <property type="entry name" value="GatB_Yqey"/>
    <property type="match status" value="1"/>
</dbReference>
<dbReference type="KEGG" id="cox:E0W60_11150"/>
<dbReference type="GO" id="GO:0016740">
    <property type="term" value="F:transferase activity"/>
    <property type="evidence" value="ECO:0007669"/>
    <property type="project" value="UniProtKB-KW"/>
</dbReference>
<proteinExistence type="inferred from homology"/>
<comment type="function">
    <text evidence="8 11">Allows the formation of correctly charged Asn-tRNA(Asn) or Gln-tRNA(Gln) through the transamidation of misacylated Asp-tRNA(Asn) or Glu-tRNA(Gln) in organisms which lack either or both of asparaginyl-tRNA or glutaminyl-tRNA synthetases. The reaction takes place in the presence of glutamine and ATP through an activated phospho-Asp-tRNA(Asn) or phospho-Glu-tRNA(Gln).</text>
</comment>
<dbReference type="SUPFAM" id="SSF55931">
    <property type="entry name" value="Glutamine synthetase/guanido kinase"/>
    <property type="match status" value="1"/>
</dbReference>
<keyword evidence="4 11" id="KW-0436">Ligase</keyword>
<evidence type="ECO:0000256" key="6">
    <source>
        <dbReference type="ARBA" id="ARBA00022840"/>
    </source>
</evidence>
<evidence type="ECO:0000256" key="5">
    <source>
        <dbReference type="ARBA" id="ARBA00022741"/>
    </source>
</evidence>
<evidence type="ECO:0000256" key="9">
    <source>
        <dbReference type="ARBA" id="ARBA00047380"/>
    </source>
</evidence>
<dbReference type="EC" id="6.3.5.-" evidence="11"/>
<dbReference type="HAMAP" id="MF_00121">
    <property type="entry name" value="GatB"/>
    <property type="match status" value="1"/>
</dbReference>
<reference evidence="13 14" key="1">
    <citation type="submission" date="2019-03" db="EMBL/GenBank/DDBJ databases">
        <title>Efficiently degradation of phenoxyalkanoic acid herbicides by Cupriavidus oxalaticus strain X32.</title>
        <authorList>
            <person name="Sheng X."/>
        </authorList>
    </citation>
    <scope>NUCLEOTIDE SEQUENCE [LARGE SCALE GENOMIC DNA]</scope>
    <source>
        <strain evidence="13 14">X32</strain>
    </source>
</reference>
<evidence type="ECO:0000256" key="3">
    <source>
        <dbReference type="ARBA" id="ARBA00016923"/>
    </source>
</evidence>